<dbReference type="GO" id="GO:0005737">
    <property type="term" value="C:cytoplasm"/>
    <property type="evidence" value="ECO:0007669"/>
    <property type="project" value="TreeGrafter"/>
</dbReference>
<dbReference type="OrthoDB" id="9804278at2"/>
<dbReference type="SUPFAM" id="SSF50249">
    <property type="entry name" value="Nucleic acid-binding proteins"/>
    <property type="match status" value="1"/>
</dbReference>
<dbReference type="GO" id="GO:0016787">
    <property type="term" value="F:hydrolase activity"/>
    <property type="evidence" value="ECO:0007669"/>
    <property type="project" value="UniProtKB-KW"/>
</dbReference>
<dbReference type="STRING" id="1385512.N784_01360"/>
<keyword evidence="8" id="KW-1185">Reference proteome</keyword>
<dbReference type="CDD" id="cd04453">
    <property type="entry name" value="S1_RNase_E"/>
    <property type="match status" value="1"/>
</dbReference>
<reference evidence="7 8" key="1">
    <citation type="submission" date="2013-08" db="EMBL/GenBank/DDBJ databases">
        <authorList>
            <person name="Huang J."/>
            <person name="Wang G."/>
        </authorList>
    </citation>
    <scope>NUCLEOTIDE SEQUENCE [LARGE SCALE GENOMIC DNA]</scope>
    <source>
        <strain evidence="7 8">JSM 072002</strain>
    </source>
</reference>
<dbReference type="InterPro" id="IPR004659">
    <property type="entry name" value="RNase_E/G"/>
</dbReference>
<evidence type="ECO:0000313" key="7">
    <source>
        <dbReference type="EMBL" id="KGX89201.1"/>
    </source>
</evidence>
<dbReference type="InterPro" id="IPR012340">
    <property type="entry name" value="NA-bd_OB-fold"/>
</dbReference>
<dbReference type="RefSeq" id="WP_036831226.1">
    <property type="nucleotide sequence ID" value="NZ_AVPG01000001.1"/>
</dbReference>
<dbReference type="PANTHER" id="PTHR30001:SF0">
    <property type="entry name" value="RIBONUCLEASE G"/>
    <property type="match status" value="1"/>
</dbReference>
<evidence type="ECO:0000259" key="6">
    <source>
        <dbReference type="PROSITE" id="PS50126"/>
    </source>
</evidence>
<dbReference type="InterPro" id="IPR003029">
    <property type="entry name" value="S1_domain"/>
</dbReference>
<evidence type="ECO:0000256" key="2">
    <source>
        <dbReference type="ARBA" id="ARBA00022723"/>
    </source>
</evidence>
<dbReference type="PANTHER" id="PTHR30001">
    <property type="entry name" value="RIBONUCLEASE"/>
    <property type="match status" value="1"/>
</dbReference>
<dbReference type="SMART" id="SM00316">
    <property type="entry name" value="S1"/>
    <property type="match status" value="1"/>
</dbReference>
<keyword evidence="5" id="KW-0694">RNA-binding</keyword>
<evidence type="ECO:0000313" key="8">
    <source>
        <dbReference type="Proteomes" id="UP000030401"/>
    </source>
</evidence>
<dbReference type="GO" id="GO:0006364">
    <property type="term" value="P:rRNA processing"/>
    <property type="evidence" value="ECO:0007669"/>
    <property type="project" value="TreeGrafter"/>
</dbReference>
<proteinExistence type="predicted"/>
<dbReference type="PROSITE" id="PS50126">
    <property type="entry name" value="S1"/>
    <property type="match status" value="1"/>
</dbReference>
<dbReference type="AlphaFoldDB" id="A0A0A5G7T3"/>
<dbReference type="GO" id="GO:0004540">
    <property type="term" value="F:RNA nuclease activity"/>
    <property type="evidence" value="ECO:0007669"/>
    <property type="project" value="InterPro"/>
</dbReference>
<dbReference type="GO" id="GO:0046872">
    <property type="term" value="F:metal ion binding"/>
    <property type="evidence" value="ECO:0007669"/>
    <property type="project" value="UniProtKB-KW"/>
</dbReference>
<gene>
    <name evidence="7" type="ORF">N784_01360</name>
</gene>
<dbReference type="EMBL" id="AVPG01000001">
    <property type="protein sequence ID" value="KGX89201.1"/>
    <property type="molecule type" value="Genomic_DNA"/>
</dbReference>
<name>A0A0A5G7T3_9BACI</name>
<evidence type="ECO:0000256" key="3">
    <source>
        <dbReference type="ARBA" id="ARBA00022801"/>
    </source>
</evidence>
<keyword evidence="3" id="KW-0378">Hydrolase</keyword>
<comment type="caution">
    <text evidence="7">The sequence shown here is derived from an EMBL/GenBank/DDBJ whole genome shotgun (WGS) entry which is preliminary data.</text>
</comment>
<keyword evidence="4" id="KW-0460">Magnesium</keyword>
<dbReference type="InterPro" id="IPR019307">
    <property type="entry name" value="RNA-bd_AU-1/RNase_E/G"/>
</dbReference>
<dbReference type="NCBIfam" id="TIGR00757">
    <property type="entry name" value="RNaseEG"/>
    <property type="match status" value="1"/>
</dbReference>
<organism evidence="7 8">
    <name type="scientific">Pontibacillus litoralis JSM 072002</name>
    <dbReference type="NCBI Taxonomy" id="1385512"/>
    <lineage>
        <taxon>Bacteria</taxon>
        <taxon>Bacillati</taxon>
        <taxon>Bacillota</taxon>
        <taxon>Bacilli</taxon>
        <taxon>Bacillales</taxon>
        <taxon>Bacillaceae</taxon>
        <taxon>Pontibacillus</taxon>
    </lineage>
</organism>
<dbReference type="eggNOG" id="COG1530">
    <property type="taxonomic scope" value="Bacteria"/>
</dbReference>
<dbReference type="Proteomes" id="UP000030401">
    <property type="component" value="Unassembled WGS sequence"/>
</dbReference>
<feature type="domain" description="S1 motif" evidence="6">
    <location>
        <begin position="38"/>
        <end position="112"/>
    </location>
</feature>
<dbReference type="Gene3D" id="2.40.50.140">
    <property type="entry name" value="Nucleic acid-binding proteins"/>
    <property type="match status" value="1"/>
</dbReference>
<protein>
    <recommendedName>
        <fullName evidence="6">S1 motif domain-containing protein</fullName>
    </recommendedName>
</protein>
<dbReference type="Pfam" id="PF10150">
    <property type="entry name" value="RNase_E_G"/>
    <property type="match status" value="1"/>
</dbReference>
<accession>A0A0A5G7T3</accession>
<evidence type="ECO:0000256" key="5">
    <source>
        <dbReference type="ARBA" id="ARBA00022884"/>
    </source>
</evidence>
<sequence length="490" mass="56496">MKHIYIKKDATEHWGVVLQNNQLEQVVVERPHTTSQVGNLYIGRVVNISISLQAAFVDFGQGKPGFLKRNELPAAREDDSLPIQRLVHEGQAVLVQVTKDAYDQKGAQLTANITLPGIDLVYLPFGNYYAISRKLAVDARTRLKQWAHSVCVDKEGVIVRTGATNKTEEQLVDELNTLRERWRSLQETIKQKRPPYLVLEDKELPYRFLRKFPDQVIDHVYIDNQQWKKSIEAHFPYLQGKCTWVREIEKELPFTFNQITERVMNRSVPLESGAQLTFDETEAMVVVDVNSATFTRSHSKQQTALKTNIEAAKEIARQIQLRNVSGMIVIDFISMKRREDQQKVLQTLKQAVRHDPIRTEVHDFTALGLVELTRKREAPSLFQTFGQSCGTCAGGGAIISPETYAYQLERELLSYKWHDQDVIVMEVRSDIIQAFREVIDINVLKSSLYKQLYVIENRERDVTYKLRFIGDVDTLSERPFFKKGILDRVF</sequence>
<evidence type="ECO:0000256" key="4">
    <source>
        <dbReference type="ARBA" id="ARBA00022842"/>
    </source>
</evidence>
<keyword evidence="2" id="KW-0479">Metal-binding</keyword>
<comment type="cofactor">
    <cofactor evidence="1">
        <name>Mg(2+)</name>
        <dbReference type="ChEBI" id="CHEBI:18420"/>
    </cofactor>
</comment>
<evidence type="ECO:0000256" key="1">
    <source>
        <dbReference type="ARBA" id="ARBA00001946"/>
    </source>
</evidence>
<dbReference type="GO" id="GO:0003723">
    <property type="term" value="F:RNA binding"/>
    <property type="evidence" value="ECO:0007669"/>
    <property type="project" value="UniProtKB-KW"/>
</dbReference>